<comment type="similarity">
    <text evidence="1">Belongs to the N(4)/N(6)-methyltransferase family.</text>
</comment>
<keyword evidence="5" id="KW-0949">S-adenosyl-L-methionine</keyword>
<dbReference type="PROSITE" id="PS00092">
    <property type="entry name" value="N6_MTASE"/>
    <property type="match status" value="1"/>
</dbReference>
<keyword evidence="3" id="KW-0489">Methyltransferase</keyword>
<dbReference type="PANTHER" id="PTHR13370:SF3">
    <property type="entry name" value="TRNA (GUANINE(10)-N2)-METHYLTRANSFERASE HOMOLOG"/>
    <property type="match status" value="1"/>
</dbReference>
<dbReference type="Pfam" id="PF01555">
    <property type="entry name" value="N6_N4_Mtase"/>
    <property type="match status" value="1"/>
</dbReference>
<dbReference type="PANTHER" id="PTHR13370">
    <property type="entry name" value="RNA METHYLASE-RELATED"/>
    <property type="match status" value="1"/>
</dbReference>
<evidence type="ECO:0000256" key="5">
    <source>
        <dbReference type="ARBA" id="ARBA00022691"/>
    </source>
</evidence>
<evidence type="ECO:0000256" key="1">
    <source>
        <dbReference type="ARBA" id="ARBA00006594"/>
    </source>
</evidence>
<dbReference type="SUPFAM" id="SSF53335">
    <property type="entry name" value="S-adenosyl-L-methionine-dependent methyltransferases"/>
    <property type="match status" value="1"/>
</dbReference>
<accession>A0ABX7MNG8</accession>
<dbReference type="Proteomes" id="UP000663555">
    <property type="component" value="Chromosome"/>
</dbReference>
<evidence type="ECO:0000256" key="3">
    <source>
        <dbReference type="ARBA" id="ARBA00022603"/>
    </source>
</evidence>
<evidence type="ECO:0000313" key="8">
    <source>
        <dbReference type="EMBL" id="QSP93796.1"/>
    </source>
</evidence>
<dbReference type="EMBL" id="CP071247">
    <property type="protein sequence ID" value="QSP93796.1"/>
    <property type="molecule type" value="Genomic_DNA"/>
</dbReference>
<dbReference type="RefSeq" id="WP_206643018.1">
    <property type="nucleotide sequence ID" value="NZ_CP071247.1"/>
</dbReference>
<comment type="catalytic activity">
    <reaction evidence="6">
        <text>a 2'-deoxyadenosine in DNA + S-adenosyl-L-methionine = an N(6)-methyl-2'-deoxyadenosine in DNA + S-adenosyl-L-homocysteine + H(+)</text>
        <dbReference type="Rhea" id="RHEA:15197"/>
        <dbReference type="Rhea" id="RHEA-COMP:12418"/>
        <dbReference type="Rhea" id="RHEA-COMP:12419"/>
        <dbReference type="ChEBI" id="CHEBI:15378"/>
        <dbReference type="ChEBI" id="CHEBI:57856"/>
        <dbReference type="ChEBI" id="CHEBI:59789"/>
        <dbReference type="ChEBI" id="CHEBI:90615"/>
        <dbReference type="ChEBI" id="CHEBI:90616"/>
        <dbReference type="EC" id="2.1.1.72"/>
    </reaction>
</comment>
<evidence type="ECO:0000256" key="2">
    <source>
        <dbReference type="ARBA" id="ARBA00011900"/>
    </source>
</evidence>
<dbReference type="InterPro" id="IPR002052">
    <property type="entry name" value="DNA_methylase_N6_adenine_CS"/>
</dbReference>
<evidence type="ECO:0000256" key="6">
    <source>
        <dbReference type="ARBA" id="ARBA00047942"/>
    </source>
</evidence>
<gene>
    <name evidence="8" type="ORF">LPB19_11375</name>
</gene>
<name>A0ABX7MNG8_9GAMM</name>
<evidence type="ECO:0000259" key="7">
    <source>
        <dbReference type="Pfam" id="PF01555"/>
    </source>
</evidence>
<organism evidence="8 9">
    <name type="scientific">Marinobacter salinisoli</name>
    <dbReference type="NCBI Taxonomy" id="2769486"/>
    <lineage>
        <taxon>Bacteria</taxon>
        <taxon>Pseudomonadati</taxon>
        <taxon>Pseudomonadota</taxon>
        <taxon>Gammaproteobacteria</taxon>
        <taxon>Pseudomonadales</taxon>
        <taxon>Marinobacteraceae</taxon>
        <taxon>Marinobacter</taxon>
    </lineage>
</organism>
<feature type="domain" description="DNA methylase N-4/N-6" evidence="7">
    <location>
        <begin position="90"/>
        <end position="390"/>
    </location>
</feature>
<proteinExistence type="inferred from homology"/>
<evidence type="ECO:0000256" key="4">
    <source>
        <dbReference type="ARBA" id="ARBA00022679"/>
    </source>
</evidence>
<dbReference type="InterPro" id="IPR002941">
    <property type="entry name" value="DNA_methylase_N4/N6"/>
</dbReference>
<protein>
    <recommendedName>
        <fullName evidence="2">site-specific DNA-methyltransferase (adenine-specific)</fullName>
        <ecNumber evidence="2">2.1.1.72</ecNumber>
    </recommendedName>
</protein>
<sequence>MTKSTPVQESLQIATPDGETTNVENYEFEPIRGYPMLNWRGKRPFTSTQYYPAQLKEVHGEEVNGWRNKVFWGDNLQVMGHLLKEFRGKVDLIYIDPPFDSKAEYKKSIRLKNASASSDSSPFEEKQYSDIWNNDEYLQFIYERMILAKELLTDGGSLYFHCDSHRVHYIKCLLDEIFGVENFMNDVIWKRTGSHNSAKRYGPIHDTLLFYTKGPNFHWSGITTPYDEEYKKRFSYADPDGRKFQPISLIAAGLRAGSTGKPWRGIDVAKNGNHWRTTVEKLEKLDEDGYIFWPPGGGLPRLKQYLDEAKGNPIQDIWTDIPAINSQAQEREGYPTQKPEALLKRVIEASTPPGALVLDFFMGSGTTQVAAMKLGRRFIGADINLGSIQTSTRRLIGVADKVRQKNLDEEHDRWTGFEVYNVNHYDIFRNPVQAKELLVEALEIQKLEFSTVFDGEKDGRMVKIMPVNRISTRADLNELVAGFDYKAWERKQNERPNQPVEKIALICMGHEPDLAAQLEFAAKPFKIDVEVVDILRDKADLEFKRDAQAKVVIKNGELVIEKFYPMNLLQKLSLQKESVEDWKELVESVLVDWNYDGGVLQPAVVDIPGKKDMVKGVYKIPAEAGTIRVKITDLLSESWEGELSNG</sequence>
<dbReference type="EC" id="2.1.1.72" evidence="2"/>
<dbReference type="PRINTS" id="PR00506">
    <property type="entry name" value="D21N6MTFRASE"/>
</dbReference>
<dbReference type="InterPro" id="IPR002295">
    <property type="entry name" value="N4/N6-MTase_EcoPI_Mod-like"/>
</dbReference>
<evidence type="ECO:0000313" key="9">
    <source>
        <dbReference type="Proteomes" id="UP000663555"/>
    </source>
</evidence>
<keyword evidence="9" id="KW-1185">Reference proteome</keyword>
<dbReference type="InterPro" id="IPR029063">
    <property type="entry name" value="SAM-dependent_MTases_sf"/>
</dbReference>
<reference evidence="8 9" key="1">
    <citation type="submission" date="2021-03" db="EMBL/GenBank/DDBJ databases">
        <title>Genome sequencing of Marinobacter sp. LPB0319.</title>
        <authorList>
            <person name="Kim J."/>
        </authorList>
    </citation>
    <scope>NUCLEOTIDE SEQUENCE [LARGE SCALE GENOMIC DNA]</scope>
    <source>
        <strain evidence="8 9">LPB0319</strain>
    </source>
</reference>
<keyword evidence="4" id="KW-0808">Transferase</keyword>
<dbReference type="Gene3D" id="3.40.50.150">
    <property type="entry name" value="Vaccinia Virus protein VP39"/>
    <property type="match status" value="1"/>
</dbReference>